<dbReference type="Proteomes" id="UP000663929">
    <property type="component" value="Chromosome"/>
</dbReference>
<dbReference type="AlphaFoldDB" id="A0A8A4TUX2"/>
<dbReference type="EMBL" id="CP071793">
    <property type="protein sequence ID" value="QTD52934.1"/>
    <property type="molecule type" value="Genomic_DNA"/>
</dbReference>
<keyword evidence="2" id="KW-1185">Reference proteome</keyword>
<evidence type="ECO:0000313" key="1">
    <source>
        <dbReference type="EMBL" id="QTD52934.1"/>
    </source>
</evidence>
<evidence type="ECO:0000313" key="2">
    <source>
        <dbReference type="Proteomes" id="UP000663929"/>
    </source>
</evidence>
<organism evidence="1 2">
    <name type="scientific">Sulfidibacter corallicola</name>
    <dbReference type="NCBI Taxonomy" id="2818388"/>
    <lineage>
        <taxon>Bacteria</taxon>
        <taxon>Pseudomonadati</taxon>
        <taxon>Acidobacteriota</taxon>
        <taxon>Holophagae</taxon>
        <taxon>Acanthopleuribacterales</taxon>
        <taxon>Acanthopleuribacteraceae</taxon>
        <taxon>Sulfidibacter</taxon>
    </lineage>
</organism>
<dbReference type="KEGG" id="scor:J3U87_10720"/>
<gene>
    <name evidence="1" type="ORF">J3U87_10720</name>
</gene>
<proteinExistence type="predicted"/>
<protein>
    <submittedName>
        <fullName evidence="1">Uncharacterized protein</fullName>
    </submittedName>
</protein>
<name>A0A8A4TUX2_SULCO</name>
<dbReference type="RefSeq" id="WP_237383033.1">
    <property type="nucleotide sequence ID" value="NZ_CP071793.1"/>
</dbReference>
<accession>A0A8A4TUX2</accession>
<reference evidence="1" key="1">
    <citation type="submission" date="2021-03" db="EMBL/GenBank/DDBJ databases">
        <title>Acanthopleuribacteraceae sp. M133.</title>
        <authorList>
            <person name="Wang G."/>
        </authorList>
    </citation>
    <scope>NUCLEOTIDE SEQUENCE</scope>
    <source>
        <strain evidence="1">M133</strain>
    </source>
</reference>
<sequence length="128" mass="14091">MLLQVDLYQEVVLLLGASLEVVDAFQARGKTRHQTLPSVRFYTYRSLLTLPGHCAVCGKSLDAIGEPCSSSGGFHAFVGLDGDETVPEQHKARARSLSLAMLQFEDLSFYVESDNVFKIDEIVVPMVV</sequence>